<dbReference type="OrthoDB" id="8903948at2"/>
<accession>G0A3N7</accession>
<dbReference type="Proteomes" id="UP000008888">
    <property type="component" value="Chromosome"/>
</dbReference>
<proteinExistence type="predicted"/>
<dbReference type="KEGG" id="mmt:Metme_3134"/>
<protein>
    <recommendedName>
        <fullName evidence="4">Lipoprotein</fullName>
    </recommendedName>
</protein>
<dbReference type="HOGENOM" id="CLU_1487402_0_0_6"/>
<evidence type="ECO:0000256" key="1">
    <source>
        <dbReference type="SAM" id="SignalP"/>
    </source>
</evidence>
<keyword evidence="1" id="KW-0732">Signal</keyword>
<dbReference type="PROSITE" id="PS51257">
    <property type="entry name" value="PROKAR_LIPOPROTEIN"/>
    <property type="match status" value="1"/>
</dbReference>
<feature type="signal peptide" evidence="1">
    <location>
        <begin position="1"/>
        <end position="17"/>
    </location>
</feature>
<name>G0A3N7_METMM</name>
<evidence type="ECO:0000313" key="3">
    <source>
        <dbReference type="Proteomes" id="UP000008888"/>
    </source>
</evidence>
<reference evidence="3" key="3">
    <citation type="submission" date="2011-05" db="EMBL/GenBank/DDBJ databases">
        <title>Complete sequence of Methylomonas methanica MC09.</title>
        <authorList>
            <consortium name="US DOE Joint Genome Institute"/>
            <person name="Lucas S."/>
            <person name="Han J."/>
            <person name="Lapidus A."/>
            <person name="Cheng J.-F."/>
            <person name="Goodwin L."/>
            <person name="Pitluck S."/>
            <person name="Peters L."/>
            <person name="Mikhailova N."/>
            <person name="Teshima H."/>
            <person name="Han C."/>
            <person name="Tapia R."/>
            <person name="Land M."/>
            <person name="Hauser L."/>
            <person name="Kyrpides N."/>
            <person name="Ivanova N."/>
            <person name="Pagani I."/>
            <person name="Stein L."/>
            <person name="Woyke T."/>
        </authorList>
    </citation>
    <scope>NUCLEOTIDE SEQUENCE [LARGE SCALE GENOMIC DNA]</scope>
    <source>
        <strain evidence="3">MC09</strain>
    </source>
</reference>
<evidence type="ECO:0008006" key="4">
    <source>
        <dbReference type="Google" id="ProtNLM"/>
    </source>
</evidence>
<reference key="2">
    <citation type="submission" date="2011-05" db="EMBL/GenBank/DDBJ databases">
        <title>Complete genome sequence of the aerobic marine methanotroph Methylomonas methanica MC09.</title>
        <authorList>
            <person name="Boden R."/>
            <person name="Cunliffe M."/>
            <person name="Scanlan J."/>
            <person name="Moussard H."/>
            <person name="Kits K.D."/>
            <person name="Klotz M."/>
            <person name="Jetten M."/>
            <person name="Vuilleumier S."/>
            <person name="Han J."/>
            <person name="Peters L."/>
            <person name="Mikhailova N."/>
            <person name="Teshima H."/>
            <person name="Tapia R."/>
            <person name="Kyrpides N."/>
            <person name="Ivanova N."/>
            <person name="Pagani I."/>
            <person name="Cheng J.-F."/>
            <person name="Goodwin L."/>
            <person name="Han C."/>
            <person name="Hauser L."/>
            <person name="Land M."/>
            <person name="Lapidus A."/>
            <person name="Lucas S."/>
            <person name="Pitluck S."/>
            <person name="Woyke T."/>
            <person name="Stein L.Y."/>
            <person name="Murrell C."/>
        </authorList>
    </citation>
    <scope>NUCLEOTIDE SEQUENCE</scope>
    <source>
        <strain>MC09</strain>
    </source>
</reference>
<dbReference type="RefSeq" id="WP_013819736.1">
    <property type="nucleotide sequence ID" value="NC_015572.1"/>
</dbReference>
<sequence length="181" mass="20048">MKIIYALLISASLPLLSACAPKYLAPAPNLRSDYYKVIPVNYDDAWNAMIDYVSSTFFAIDNFEKDSGLLTLKFGDSNAANYVDCGTWDGAPYIQRDLGFNLNGRMNIRIKDLGNQQTGIRISTNYTLRDNAGNVYNFRENELATVTIRNATDGTPPTRTCQSNQKAEKVIISGIDALASR</sequence>
<organism evidence="2 3">
    <name type="scientific">Methylomonas methanica (strain DSM 25384 / MC09)</name>
    <dbReference type="NCBI Taxonomy" id="857087"/>
    <lineage>
        <taxon>Bacteria</taxon>
        <taxon>Pseudomonadati</taxon>
        <taxon>Pseudomonadota</taxon>
        <taxon>Gammaproteobacteria</taxon>
        <taxon>Methylococcales</taxon>
        <taxon>Methylococcaceae</taxon>
        <taxon>Methylomonas</taxon>
    </lineage>
</organism>
<evidence type="ECO:0000313" key="2">
    <source>
        <dbReference type="EMBL" id="AEG01509.1"/>
    </source>
</evidence>
<gene>
    <name evidence="2" type="ordered locus">Metme_3134</name>
</gene>
<dbReference type="AlphaFoldDB" id="G0A3N7"/>
<keyword evidence="3" id="KW-1185">Reference proteome</keyword>
<dbReference type="EMBL" id="CP002738">
    <property type="protein sequence ID" value="AEG01509.1"/>
    <property type="molecule type" value="Genomic_DNA"/>
</dbReference>
<feature type="chain" id="PRO_5003396419" description="Lipoprotein" evidence="1">
    <location>
        <begin position="18"/>
        <end position="181"/>
    </location>
</feature>
<reference evidence="2 3" key="1">
    <citation type="journal article" date="2011" name="J. Bacteriol.">
        <title>Complete Genome Sequence of the Aerobic Marine Methanotroph Methylomonas methanica MC09.</title>
        <authorList>
            <person name="Boden R."/>
            <person name="Cunliffe M."/>
            <person name="Scanlan J."/>
            <person name="Moussard H."/>
            <person name="Kits K.D."/>
            <person name="Klotz M.G."/>
            <person name="Jetten M.S."/>
            <person name="Vuilleumier S."/>
            <person name="Han J."/>
            <person name="Peters L."/>
            <person name="Mikhailova N."/>
            <person name="Teshima H."/>
            <person name="Tapia R."/>
            <person name="Kyrpides N."/>
            <person name="Ivanova N."/>
            <person name="Pagani I."/>
            <person name="Cheng J.F."/>
            <person name="Goodwin L."/>
            <person name="Han C."/>
            <person name="Hauser L."/>
            <person name="Land M.L."/>
            <person name="Lapidus A."/>
            <person name="Lucas S."/>
            <person name="Pitluck S."/>
            <person name="Woyke T."/>
            <person name="Stein L."/>
            <person name="Murrell J.C."/>
        </authorList>
    </citation>
    <scope>NUCLEOTIDE SEQUENCE [LARGE SCALE GENOMIC DNA]</scope>
    <source>
        <strain evidence="2 3">MC09</strain>
    </source>
</reference>